<gene>
    <name evidence="2" type="ORF">GGX14DRAFT_407393</name>
</gene>
<dbReference type="EMBL" id="JARJCW010000136">
    <property type="protein sequence ID" value="KAJ7191210.1"/>
    <property type="molecule type" value="Genomic_DNA"/>
</dbReference>
<organism evidence="2 3">
    <name type="scientific">Mycena pura</name>
    <dbReference type="NCBI Taxonomy" id="153505"/>
    <lineage>
        <taxon>Eukaryota</taxon>
        <taxon>Fungi</taxon>
        <taxon>Dikarya</taxon>
        <taxon>Basidiomycota</taxon>
        <taxon>Agaricomycotina</taxon>
        <taxon>Agaricomycetes</taxon>
        <taxon>Agaricomycetidae</taxon>
        <taxon>Agaricales</taxon>
        <taxon>Marasmiineae</taxon>
        <taxon>Mycenaceae</taxon>
        <taxon>Mycena</taxon>
    </lineage>
</organism>
<protein>
    <submittedName>
        <fullName evidence="2">Uncharacterized protein</fullName>
    </submittedName>
</protein>
<evidence type="ECO:0000313" key="3">
    <source>
        <dbReference type="Proteomes" id="UP001219525"/>
    </source>
</evidence>
<feature type="region of interest" description="Disordered" evidence="1">
    <location>
        <begin position="67"/>
        <end position="148"/>
    </location>
</feature>
<feature type="compositionally biased region" description="Basic and acidic residues" evidence="1">
    <location>
        <begin position="74"/>
        <end position="90"/>
    </location>
</feature>
<keyword evidence="3" id="KW-1185">Reference proteome</keyword>
<dbReference type="AlphaFoldDB" id="A0AAD6XX81"/>
<comment type="caution">
    <text evidence="2">The sequence shown here is derived from an EMBL/GenBank/DDBJ whole genome shotgun (WGS) entry which is preliminary data.</text>
</comment>
<feature type="compositionally biased region" description="Basic residues" evidence="1">
    <location>
        <begin position="125"/>
        <end position="142"/>
    </location>
</feature>
<reference evidence="2" key="1">
    <citation type="submission" date="2023-03" db="EMBL/GenBank/DDBJ databases">
        <title>Massive genome expansion in bonnet fungi (Mycena s.s.) driven by repeated elements and novel gene families across ecological guilds.</title>
        <authorList>
            <consortium name="Lawrence Berkeley National Laboratory"/>
            <person name="Harder C.B."/>
            <person name="Miyauchi S."/>
            <person name="Viragh M."/>
            <person name="Kuo A."/>
            <person name="Thoen E."/>
            <person name="Andreopoulos B."/>
            <person name="Lu D."/>
            <person name="Skrede I."/>
            <person name="Drula E."/>
            <person name="Henrissat B."/>
            <person name="Morin E."/>
            <person name="Kohler A."/>
            <person name="Barry K."/>
            <person name="LaButti K."/>
            <person name="Morin E."/>
            <person name="Salamov A."/>
            <person name="Lipzen A."/>
            <person name="Mereny Z."/>
            <person name="Hegedus B."/>
            <person name="Baldrian P."/>
            <person name="Stursova M."/>
            <person name="Weitz H."/>
            <person name="Taylor A."/>
            <person name="Grigoriev I.V."/>
            <person name="Nagy L.G."/>
            <person name="Martin F."/>
            <person name="Kauserud H."/>
        </authorList>
    </citation>
    <scope>NUCLEOTIDE SEQUENCE</scope>
    <source>
        <strain evidence="2">9144</strain>
    </source>
</reference>
<sequence length="166" mass="18538">MTLKRSVCARGSVPHAFLVAPIVIALRFRSEHRRLRRRRRGAPLLEHIVVASDSACLDYAFDVNVSDSDDTDASEAHESAAARAHGRDYEMPTGSQGLPARACAPSTAPPRPPSHTDPSIPAHAYRPRKHPHRRRRRGRARDRRALPILRPLPHCRHLPHHVAVKG</sequence>
<evidence type="ECO:0000313" key="2">
    <source>
        <dbReference type="EMBL" id="KAJ7191210.1"/>
    </source>
</evidence>
<proteinExistence type="predicted"/>
<name>A0AAD6XX81_9AGAR</name>
<dbReference type="Proteomes" id="UP001219525">
    <property type="component" value="Unassembled WGS sequence"/>
</dbReference>
<evidence type="ECO:0000256" key="1">
    <source>
        <dbReference type="SAM" id="MobiDB-lite"/>
    </source>
</evidence>
<accession>A0AAD6XX81</accession>